<dbReference type="EMBL" id="JACARV010000005">
    <property type="protein sequence ID" value="NWC79088.1"/>
    <property type="molecule type" value="Genomic_DNA"/>
</dbReference>
<organism evidence="2 3">
    <name type="scientific">Pseudomonas putida</name>
    <name type="common">Arthrobacter siderocapsulatus</name>
    <dbReference type="NCBI Taxonomy" id="303"/>
    <lineage>
        <taxon>Bacteria</taxon>
        <taxon>Pseudomonadati</taxon>
        <taxon>Pseudomonadota</taxon>
        <taxon>Gammaproteobacteria</taxon>
        <taxon>Pseudomonadales</taxon>
        <taxon>Pseudomonadaceae</taxon>
        <taxon>Pseudomonas</taxon>
    </lineage>
</organism>
<dbReference type="AlphaFoldDB" id="A0A7Y7Z731"/>
<protein>
    <recommendedName>
        <fullName evidence="4">Transmembrane protein</fullName>
    </recommendedName>
</protein>
<sequence>MTAIDAQRAQSVAPTRKNLGDIHLRIQLNPMDKTELQTLIVKVKKYFAIFSLICIACVLTYGYLHKPEFPAEVLLKQDFIAGQSIYIVQDARDPDEPKSLRFYVNDGDGDGRNNATMKVLLAKTPPFLISDTDLNDVVIQRVSNGLHIKLKGAVSRYQSDLYLQDGDTYTTYRVSLEQVETRPPLPSGR</sequence>
<dbReference type="RefSeq" id="WP_161872607.1">
    <property type="nucleotide sequence ID" value="NZ_JACARV010000005.1"/>
</dbReference>
<keyword evidence="1" id="KW-0472">Membrane</keyword>
<accession>A0A7Y7Z731</accession>
<evidence type="ECO:0000256" key="1">
    <source>
        <dbReference type="SAM" id="Phobius"/>
    </source>
</evidence>
<evidence type="ECO:0000313" key="2">
    <source>
        <dbReference type="EMBL" id="NWC79088.1"/>
    </source>
</evidence>
<evidence type="ECO:0000313" key="3">
    <source>
        <dbReference type="Proteomes" id="UP000542695"/>
    </source>
</evidence>
<dbReference type="Proteomes" id="UP000542695">
    <property type="component" value="Unassembled WGS sequence"/>
</dbReference>
<evidence type="ECO:0008006" key="4">
    <source>
        <dbReference type="Google" id="ProtNLM"/>
    </source>
</evidence>
<keyword evidence="1" id="KW-0812">Transmembrane</keyword>
<proteinExistence type="predicted"/>
<comment type="caution">
    <text evidence="2">The sequence shown here is derived from an EMBL/GenBank/DDBJ whole genome shotgun (WGS) entry which is preliminary data.</text>
</comment>
<feature type="transmembrane region" description="Helical" evidence="1">
    <location>
        <begin position="46"/>
        <end position="64"/>
    </location>
</feature>
<reference evidence="2 3" key="1">
    <citation type="submission" date="2020-04" db="EMBL/GenBank/DDBJ databases">
        <title>Molecular characterization of pseudomonads from Agaricus bisporus reveal novel blotch 2 pathogens in Western Europe.</title>
        <authorList>
            <person name="Taparia T."/>
            <person name="Krijger M."/>
            <person name="Haynes E."/>
            <person name="Elpinstone J.G."/>
            <person name="Noble R."/>
            <person name="Van Der Wolf J."/>
        </authorList>
    </citation>
    <scope>NUCLEOTIDE SEQUENCE [LARGE SCALE GENOMIC DNA]</scope>
    <source>
        <strain evidence="2 3">P7765</strain>
    </source>
</reference>
<keyword evidence="1" id="KW-1133">Transmembrane helix</keyword>
<gene>
    <name evidence="2" type="ORF">HX798_02150</name>
</gene>
<name>A0A7Y7Z731_PSEPU</name>